<dbReference type="Pfam" id="PF12796">
    <property type="entry name" value="Ank_2"/>
    <property type="match status" value="2"/>
</dbReference>
<feature type="non-terminal residue" evidence="4">
    <location>
        <position position="1"/>
    </location>
</feature>
<reference evidence="4 5" key="1">
    <citation type="journal article" date="2016" name="Nat. Commun.">
        <title>Ectomycorrhizal ecology is imprinted in the genome of the dominant symbiotic fungus Cenococcum geophilum.</title>
        <authorList>
            <consortium name="DOE Joint Genome Institute"/>
            <person name="Peter M."/>
            <person name="Kohler A."/>
            <person name="Ohm R.A."/>
            <person name="Kuo A."/>
            <person name="Krutzmann J."/>
            <person name="Morin E."/>
            <person name="Arend M."/>
            <person name="Barry K.W."/>
            <person name="Binder M."/>
            <person name="Choi C."/>
            <person name="Clum A."/>
            <person name="Copeland A."/>
            <person name="Grisel N."/>
            <person name="Haridas S."/>
            <person name="Kipfer T."/>
            <person name="LaButti K."/>
            <person name="Lindquist E."/>
            <person name="Lipzen A."/>
            <person name="Maire R."/>
            <person name="Meier B."/>
            <person name="Mihaltcheva S."/>
            <person name="Molinier V."/>
            <person name="Murat C."/>
            <person name="Poggeler S."/>
            <person name="Quandt C.A."/>
            <person name="Sperisen C."/>
            <person name="Tritt A."/>
            <person name="Tisserant E."/>
            <person name="Crous P.W."/>
            <person name="Henrissat B."/>
            <person name="Nehls U."/>
            <person name="Egli S."/>
            <person name="Spatafora J.W."/>
            <person name="Grigoriev I.V."/>
            <person name="Martin F.M."/>
        </authorList>
    </citation>
    <scope>NUCLEOTIDE SEQUENCE [LARGE SCALE GENOMIC DNA]</scope>
    <source>
        <strain evidence="4 5">CBS 207.34</strain>
    </source>
</reference>
<dbReference type="PRINTS" id="PR01415">
    <property type="entry name" value="ANKYRIN"/>
</dbReference>
<name>A0A8E2F461_9PEZI</name>
<dbReference type="Pfam" id="PF00023">
    <property type="entry name" value="Ank"/>
    <property type="match status" value="1"/>
</dbReference>
<feature type="repeat" description="ANK" evidence="3">
    <location>
        <begin position="181"/>
        <end position="215"/>
    </location>
</feature>
<organism evidence="4 5">
    <name type="scientific">Glonium stellatum</name>
    <dbReference type="NCBI Taxonomy" id="574774"/>
    <lineage>
        <taxon>Eukaryota</taxon>
        <taxon>Fungi</taxon>
        <taxon>Dikarya</taxon>
        <taxon>Ascomycota</taxon>
        <taxon>Pezizomycotina</taxon>
        <taxon>Dothideomycetes</taxon>
        <taxon>Pleosporomycetidae</taxon>
        <taxon>Gloniales</taxon>
        <taxon>Gloniaceae</taxon>
        <taxon>Glonium</taxon>
    </lineage>
</organism>
<sequence>LQSAAYEGDVEIAEYLVKLGANINAPPSGNNGLTALGCAVERAHVKMVKYLLQLGANVNDQHTKIQGETILERSLDCSIEYEWPDRTEIFELLLNNGAQISGPPRRRCEHWNSALTHLVSGPVEQRLFQLVLCSGADVNQAGGGEGARTPIQAAAESGNLSIVKELFNRGAEINFPPAVSFGRTALQAACCNKRPDMDLVEFLIDKGAEINAPAGIKGGLTALQGAAIRGHLGIALKLLDAGADVNAEPADIDGRTALDGAAEHGRLDMVQLLLNHGASDDAGGFATAIKLAKMYDHYAVAEL</sequence>
<dbReference type="PROSITE" id="PS50088">
    <property type="entry name" value="ANK_REPEAT"/>
    <property type="match status" value="6"/>
</dbReference>
<feature type="repeat" description="ANK" evidence="3">
    <location>
        <begin position="1"/>
        <end position="28"/>
    </location>
</feature>
<evidence type="ECO:0000256" key="3">
    <source>
        <dbReference type="PROSITE-ProRule" id="PRU00023"/>
    </source>
</evidence>
<dbReference type="SMART" id="SM00248">
    <property type="entry name" value="ANK"/>
    <property type="match status" value="8"/>
</dbReference>
<protein>
    <submittedName>
        <fullName evidence="4">Ankyrin</fullName>
    </submittedName>
</protein>
<dbReference type="InterPro" id="IPR002110">
    <property type="entry name" value="Ankyrin_rpt"/>
</dbReference>
<feature type="non-terminal residue" evidence="4">
    <location>
        <position position="303"/>
    </location>
</feature>
<dbReference type="SUPFAM" id="SSF48403">
    <property type="entry name" value="Ankyrin repeat"/>
    <property type="match status" value="1"/>
</dbReference>
<dbReference type="PROSITE" id="PS50297">
    <property type="entry name" value="ANK_REP_REGION"/>
    <property type="match status" value="6"/>
</dbReference>
<dbReference type="PANTHER" id="PTHR24198">
    <property type="entry name" value="ANKYRIN REPEAT AND PROTEIN KINASE DOMAIN-CONTAINING PROTEIN"/>
    <property type="match status" value="1"/>
</dbReference>
<dbReference type="OrthoDB" id="427518at2759"/>
<proteinExistence type="predicted"/>
<keyword evidence="5" id="KW-1185">Reference proteome</keyword>
<dbReference type="AlphaFoldDB" id="A0A8E2F461"/>
<accession>A0A8E2F461</accession>
<gene>
    <name evidence="4" type="ORF">AOQ84DRAFT_256075</name>
</gene>
<evidence type="ECO:0000313" key="5">
    <source>
        <dbReference type="Proteomes" id="UP000250140"/>
    </source>
</evidence>
<evidence type="ECO:0000313" key="4">
    <source>
        <dbReference type="EMBL" id="OCL09628.1"/>
    </source>
</evidence>
<dbReference type="Gene3D" id="1.25.40.20">
    <property type="entry name" value="Ankyrin repeat-containing domain"/>
    <property type="match status" value="2"/>
</dbReference>
<dbReference type="Proteomes" id="UP000250140">
    <property type="component" value="Unassembled WGS sequence"/>
</dbReference>
<dbReference type="EMBL" id="KV749387">
    <property type="protein sequence ID" value="OCL09628.1"/>
    <property type="molecule type" value="Genomic_DNA"/>
</dbReference>
<feature type="repeat" description="ANK" evidence="3">
    <location>
        <begin position="146"/>
        <end position="178"/>
    </location>
</feature>
<feature type="repeat" description="ANK" evidence="3">
    <location>
        <begin position="31"/>
        <end position="63"/>
    </location>
</feature>
<keyword evidence="1" id="KW-0677">Repeat</keyword>
<feature type="repeat" description="ANK" evidence="3">
    <location>
        <begin position="253"/>
        <end position="285"/>
    </location>
</feature>
<dbReference type="InterPro" id="IPR036770">
    <property type="entry name" value="Ankyrin_rpt-contain_sf"/>
</dbReference>
<dbReference type="PANTHER" id="PTHR24198:SF165">
    <property type="entry name" value="ANKYRIN REPEAT-CONTAINING PROTEIN-RELATED"/>
    <property type="match status" value="1"/>
</dbReference>
<keyword evidence="2 3" id="KW-0040">ANK repeat</keyword>
<evidence type="ECO:0000256" key="1">
    <source>
        <dbReference type="ARBA" id="ARBA00022737"/>
    </source>
</evidence>
<evidence type="ECO:0000256" key="2">
    <source>
        <dbReference type="ARBA" id="ARBA00023043"/>
    </source>
</evidence>
<feature type="repeat" description="ANK" evidence="3">
    <location>
        <begin position="218"/>
        <end position="250"/>
    </location>
</feature>